<dbReference type="Gene3D" id="3.30.60.20">
    <property type="match status" value="2"/>
</dbReference>
<keyword evidence="3" id="KW-0723">Serine/threonine-protein kinase</keyword>
<reference evidence="14" key="1">
    <citation type="submission" date="2021-02" db="EMBL/GenBank/DDBJ databases">
        <authorList>
            <person name="Nowell W R."/>
        </authorList>
    </citation>
    <scope>NUCLEOTIDE SEQUENCE</scope>
</reference>
<evidence type="ECO:0000259" key="13">
    <source>
        <dbReference type="PROSITE" id="PS50081"/>
    </source>
</evidence>
<dbReference type="SMART" id="SM00220">
    <property type="entry name" value="S_TKc"/>
    <property type="match status" value="1"/>
</dbReference>
<dbReference type="InterPro" id="IPR000719">
    <property type="entry name" value="Prot_kinase_dom"/>
</dbReference>
<dbReference type="PROSITE" id="PS00108">
    <property type="entry name" value="PROTEIN_KINASE_ST"/>
    <property type="match status" value="1"/>
</dbReference>
<evidence type="ECO:0000256" key="2">
    <source>
        <dbReference type="ARBA" id="ARBA00012429"/>
    </source>
</evidence>
<evidence type="ECO:0000256" key="10">
    <source>
        <dbReference type="ARBA" id="ARBA00022840"/>
    </source>
</evidence>
<dbReference type="InterPro" id="IPR008271">
    <property type="entry name" value="Ser/Thr_kinase_AS"/>
</dbReference>
<dbReference type="GO" id="GO:0005524">
    <property type="term" value="F:ATP binding"/>
    <property type="evidence" value="ECO:0007669"/>
    <property type="project" value="UniProtKB-UniRule"/>
</dbReference>
<evidence type="ECO:0000256" key="3">
    <source>
        <dbReference type="ARBA" id="ARBA00022527"/>
    </source>
</evidence>
<dbReference type="SUPFAM" id="SSF56112">
    <property type="entry name" value="Protein kinase-like (PK-like)"/>
    <property type="match status" value="1"/>
</dbReference>
<dbReference type="GO" id="GO:0046872">
    <property type="term" value="F:metal ion binding"/>
    <property type="evidence" value="ECO:0007669"/>
    <property type="project" value="UniProtKB-KW"/>
</dbReference>
<dbReference type="AlphaFoldDB" id="A0A813SWX8"/>
<comment type="similarity">
    <text evidence="1">Belongs to the protein kinase superfamily. AGC Ser/Thr protein kinase family. PKC subfamily.</text>
</comment>
<dbReference type="Gene3D" id="1.10.510.10">
    <property type="entry name" value="Transferase(Phosphotransferase) domain 1"/>
    <property type="match status" value="1"/>
</dbReference>
<dbReference type="InterPro" id="IPR011009">
    <property type="entry name" value="Kinase-like_dom_sf"/>
</dbReference>
<dbReference type="Pfam" id="PF00130">
    <property type="entry name" value="C1_1"/>
    <property type="match status" value="2"/>
</dbReference>
<evidence type="ECO:0000313" key="15">
    <source>
        <dbReference type="EMBL" id="CAF0814163.1"/>
    </source>
</evidence>
<evidence type="ECO:0000256" key="4">
    <source>
        <dbReference type="ARBA" id="ARBA00022553"/>
    </source>
</evidence>
<protein>
    <recommendedName>
        <fullName evidence="2">protein kinase C</fullName>
        <ecNumber evidence="2">2.7.11.13</ecNumber>
    </recommendedName>
</protein>
<dbReference type="EMBL" id="CAJNOM010000016">
    <property type="protein sequence ID" value="CAF0802740.1"/>
    <property type="molecule type" value="Genomic_DNA"/>
</dbReference>
<dbReference type="InterPro" id="IPR017441">
    <property type="entry name" value="Protein_kinase_ATP_BS"/>
</dbReference>
<keyword evidence="8" id="KW-0418">Kinase</keyword>
<dbReference type="Gene3D" id="3.30.200.20">
    <property type="entry name" value="Phosphorylase Kinase, domain 1"/>
    <property type="match status" value="1"/>
</dbReference>
<dbReference type="InterPro" id="IPR046349">
    <property type="entry name" value="C1-like_sf"/>
</dbReference>
<evidence type="ECO:0000256" key="6">
    <source>
        <dbReference type="ARBA" id="ARBA00022723"/>
    </source>
</evidence>
<keyword evidence="6" id="KW-0479">Metal-binding</keyword>
<accession>A0A813SWX8</accession>
<dbReference type="InterPro" id="IPR045270">
    <property type="entry name" value="STKc_AGC"/>
</dbReference>
<keyword evidence="5" id="KW-0808">Transferase</keyword>
<comment type="caution">
    <text evidence="14">The sequence shown here is derived from an EMBL/GenBank/DDBJ whole genome shotgun (WGS) entry which is preliminary data.</text>
</comment>
<keyword evidence="4" id="KW-0597">Phosphoprotein</keyword>
<evidence type="ECO:0000256" key="8">
    <source>
        <dbReference type="ARBA" id="ARBA00022777"/>
    </source>
</evidence>
<dbReference type="SMART" id="SM00109">
    <property type="entry name" value="C1"/>
    <property type="match status" value="2"/>
</dbReference>
<dbReference type="PROSITE" id="PS50011">
    <property type="entry name" value="PROTEIN_KINASE_DOM"/>
    <property type="match status" value="1"/>
</dbReference>
<dbReference type="EC" id="2.7.11.13" evidence="2"/>
<dbReference type="GO" id="GO:0004697">
    <property type="term" value="F:diacylglycerol-dependent serine/threonine kinase activity"/>
    <property type="evidence" value="ECO:0007669"/>
    <property type="project" value="UniProtKB-EC"/>
</dbReference>
<evidence type="ECO:0000256" key="5">
    <source>
        <dbReference type="ARBA" id="ARBA00022679"/>
    </source>
</evidence>
<keyword evidence="7 11" id="KW-0547">Nucleotide-binding</keyword>
<evidence type="ECO:0000313" key="14">
    <source>
        <dbReference type="EMBL" id="CAF0802740.1"/>
    </source>
</evidence>
<keyword evidence="9" id="KW-0862">Zinc</keyword>
<proteinExistence type="inferred from homology"/>
<evidence type="ECO:0000256" key="11">
    <source>
        <dbReference type="PROSITE-ProRule" id="PRU10141"/>
    </source>
</evidence>
<dbReference type="Proteomes" id="UP000663877">
    <property type="component" value="Unassembled WGS sequence"/>
</dbReference>
<sequence>MATATRTVNEPFVRIRLVKFSVGAQSHPLQNIKLRVETFDFQQSNFFYFVLCFENISKSTIVSTARPKFPEYDKKMNNFCFETRAKQGRQVTIDVYMDVKQSNYTYKTSIEDLIRRADNVIREYRFSDKSQASMSVELLIPNDNVREAQRTIHNKIRKHYGHEFLPKYFTTLPVFCSDCKKVLWGFNTPGYRCQLCDLVVHELCIKNVVTCKQLGLSDSPTIPTVSHNFLHEPNFLPLFCDHDGKIIHPLRAWKCSNCEMIVHSKCKKNVAHFCGTRQVAVRMYEEWKEQNKSDSIDAYVITDDCTTTEIEENNQTQLINIYERLQQERERDSAIQDLNVITKPYQWSDNLNQTSVVLLHNISFHALLGHGMSGSVYWVKYSERDFALKALRKHRIFEANEFECVKNERDILLFSRDNPFIIQLYAVFHDFQRVYFLLEYANCGAFYEFLLTFGSKFDNACIKWFSSHIICAISYLHSKLVIHRDLKPENVLLMRDGRLKLADFGFSKQLISATGTTRTFCGTSEYIAPEIYQNFDYSFPVDYWSLGVMIYEMITLQTPFYHPSEYEIKEHVINKDFQYPPKTTSDLQSVITGLLTKNPNERFGINELRSSTFYSSSYSLEDIEQGNIKCPWKRTIPLNPSPDKHSSMQTVRLSQIDEQSICTTLTLNKNNFRHFSFIGF</sequence>
<evidence type="ECO:0000259" key="12">
    <source>
        <dbReference type="PROSITE" id="PS50011"/>
    </source>
</evidence>
<dbReference type="OrthoDB" id="9982612at2759"/>
<dbReference type="SUPFAM" id="SSF57889">
    <property type="entry name" value="Cysteine-rich domain"/>
    <property type="match status" value="2"/>
</dbReference>
<feature type="domain" description="Protein kinase" evidence="12">
    <location>
        <begin position="362"/>
        <end position="614"/>
    </location>
</feature>
<gene>
    <name evidence="15" type="ORF">BJG266_LOCUS5898</name>
    <name evidence="14" type="ORF">QVE165_LOCUS4308</name>
</gene>
<evidence type="ECO:0000313" key="16">
    <source>
        <dbReference type="Proteomes" id="UP000663832"/>
    </source>
</evidence>
<dbReference type="CDD" id="cd05123">
    <property type="entry name" value="STKc_AGC"/>
    <property type="match status" value="1"/>
</dbReference>
<dbReference type="PROSITE" id="PS00107">
    <property type="entry name" value="PROTEIN_KINASE_ATP"/>
    <property type="match status" value="1"/>
</dbReference>
<feature type="binding site" evidence="11">
    <location>
        <position position="389"/>
    </location>
    <ligand>
        <name>ATP</name>
        <dbReference type="ChEBI" id="CHEBI:30616"/>
    </ligand>
</feature>
<dbReference type="PANTHER" id="PTHR24351">
    <property type="entry name" value="RIBOSOMAL PROTEIN S6 KINASE"/>
    <property type="match status" value="1"/>
</dbReference>
<dbReference type="EMBL" id="CAJNOI010000016">
    <property type="protein sequence ID" value="CAF0814163.1"/>
    <property type="molecule type" value="Genomic_DNA"/>
</dbReference>
<keyword evidence="16" id="KW-1185">Reference proteome</keyword>
<feature type="domain" description="Phorbol-ester/DAG-type" evidence="13">
    <location>
        <begin position="226"/>
        <end position="274"/>
    </location>
</feature>
<dbReference type="Proteomes" id="UP000663832">
    <property type="component" value="Unassembled WGS sequence"/>
</dbReference>
<feature type="domain" description="Phorbol-ester/DAG-type" evidence="13">
    <location>
        <begin position="161"/>
        <end position="211"/>
    </location>
</feature>
<dbReference type="PROSITE" id="PS50081">
    <property type="entry name" value="ZF_DAG_PE_2"/>
    <property type="match status" value="2"/>
</dbReference>
<evidence type="ECO:0000256" key="7">
    <source>
        <dbReference type="ARBA" id="ARBA00022741"/>
    </source>
</evidence>
<name>A0A813SWX8_9BILA</name>
<dbReference type="InterPro" id="IPR002219">
    <property type="entry name" value="PKC_DAG/PE"/>
</dbReference>
<evidence type="ECO:0000256" key="9">
    <source>
        <dbReference type="ARBA" id="ARBA00022833"/>
    </source>
</evidence>
<dbReference type="PROSITE" id="PS00479">
    <property type="entry name" value="ZF_DAG_PE_1"/>
    <property type="match status" value="1"/>
</dbReference>
<dbReference type="Pfam" id="PF00069">
    <property type="entry name" value="Pkinase"/>
    <property type="match status" value="1"/>
</dbReference>
<organism evidence="14 16">
    <name type="scientific">Adineta steineri</name>
    <dbReference type="NCBI Taxonomy" id="433720"/>
    <lineage>
        <taxon>Eukaryota</taxon>
        <taxon>Metazoa</taxon>
        <taxon>Spiralia</taxon>
        <taxon>Gnathifera</taxon>
        <taxon>Rotifera</taxon>
        <taxon>Eurotatoria</taxon>
        <taxon>Bdelloidea</taxon>
        <taxon>Adinetida</taxon>
        <taxon>Adinetidae</taxon>
        <taxon>Adineta</taxon>
    </lineage>
</organism>
<keyword evidence="10 11" id="KW-0067">ATP-binding</keyword>
<evidence type="ECO:0000256" key="1">
    <source>
        <dbReference type="ARBA" id="ARBA00005490"/>
    </source>
</evidence>